<dbReference type="PROSITE" id="PS50931">
    <property type="entry name" value="HTH_LYSR"/>
    <property type="match status" value="1"/>
</dbReference>
<dbReference type="PANTHER" id="PTHR30346:SF28">
    <property type="entry name" value="HTH-TYPE TRANSCRIPTIONAL REGULATOR CYNR"/>
    <property type="match status" value="1"/>
</dbReference>
<dbReference type="PRINTS" id="PR00039">
    <property type="entry name" value="HTHLYSR"/>
</dbReference>
<gene>
    <name evidence="6" type="ORF">KCG34_04580</name>
</gene>
<evidence type="ECO:0000256" key="4">
    <source>
        <dbReference type="ARBA" id="ARBA00023163"/>
    </source>
</evidence>
<dbReference type="Proteomes" id="UP000676409">
    <property type="component" value="Chromosome"/>
</dbReference>
<comment type="similarity">
    <text evidence="1">Belongs to the LysR transcriptional regulatory family.</text>
</comment>
<evidence type="ECO:0000256" key="3">
    <source>
        <dbReference type="ARBA" id="ARBA00023125"/>
    </source>
</evidence>
<dbReference type="SUPFAM" id="SSF46785">
    <property type="entry name" value="Winged helix' DNA-binding domain"/>
    <property type="match status" value="1"/>
</dbReference>
<dbReference type="EMBL" id="CP073078">
    <property type="protein sequence ID" value="QUD89166.1"/>
    <property type="molecule type" value="Genomic_DNA"/>
</dbReference>
<dbReference type="Pfam" id="PF03466">
    <property type="entry name" value="LysR_substrate"/>
    <property type="match status" value="1"/>
</dbReference>
<evidence type="ECO:0000313" key="7">
    <source>
        <dbReference type="Proteomes" id="UP000676409"/>
    </source>
</evidence>
<evidence type="ECO:0000313" key="6">
    <source>
        <dbReference type="EMBL" id="QUD89166.1"/>
    </source>
</evidence>
<reference evidence="6" key="1">
    <citation type="submission" date="2021-04" db="EMBL/GenBank/DDBJ databases">
        <title>The complete genome sequence of Caulobacter sp. S6.</title>
        <authorList>
            <person name="Tang Y."/>
            <person name="Ouyang W."/>
            <person name="Liu Q."/>
            <person name="Huang B."/>
            <person name="Guo Z."/>
            <person name="Lei P."/>
        </authorList>
    </citation>
    <scope>NUCLEOTIDE SEQUENCE</scope>
    <source>
        <strain evidence="6">S6</strain>
    </source>
</reference>
<keyword evidence="4" id="KW-0804">Transcription</keyword>
<dbReference type="KEGG" id="caul:KCG34_04580"/>
<dbReference type="GO" id="GO:0003677">
    <property type="term" value="F:DNA binding"/>
    <property type="evidence" value="ECO:0007669"/>
    <property type="project" value="UniProtKB-KW"/>
</dbReference>
<evidence type="ECO:0000256" key="1">
    <source>
        <dbReference type="ARBA" id="ARBA00009437"/>
    </source>
</evidence>
<dbReference type="InterPro" id="IPR005119">
    <property type="entry name" value="LysR_subst-bd"/>
</dbReference>
<dbReference type="RefSeq" id="WP_211939216.1">
    <property type="nucleotide sequence ID" value="NZ_CP073078.1"/>
</dbReference>
<dbReference type="PANTHER" id="PTHR30346">
    <property type="entry name" value="TRANSCRIPTIONAL DUAL REGULATOR HCAR-RELATED"/>
    <property type="match status" value="1"/>
</dbReference>
<keyword evidence="2" id="KW-0805">Transcription regulation</keyword>
<dbReference type="CDD" id="cd05466">
    <property type="entry name" value="PBP2_LTTR_substrate"/>
    <property type="match status" value="1"/>
</dbReference>
<dbReference type="InterPro" id="IPR036390">
    <property type="entry name" value="WH_DNA-bd_sf"/>
</dbReference>
<feature type="domain" description="HTH lysR-type" evidence="5">
    <location>
        <begin position="1"/>
        <end position="60"/>
    </location>
</feature>
<evidence type="ECO:0000256" key="2">
    <source>
        <dbReference type="ARBA" id="ARBA00023015"/>
    </source>
</evidence>
<sequence length="305" mass="33535">MAANYQHLRAFHAIAKEGSVTRAARRLNVAQPTLSQQLKALEERHGVQLFESRKSPLQLSLAGRDLFALTERLFAAAAEVDEMLDEGAGLMGGMLRLGSDSPGYAARLVQGFRRLHPQMGVQVRMANGRDVVRLLAEAEVDAALVSDPPGDDAFSYDPLYSDELWCALPAGHPLADRHEVSIIELSREVMLQRETSSKTRAFADRAMAAAAVEPASVIELQSRETIREGIALGLGVSIFFATECPPDRRIAYRPLDAATREFRLQSYFVCLRERRRSALMRSLRGVVSAIQAEQGGRLAPPQALN</sequence>
<dbReference type="InterPro" id="IPR036388">
    <property type="entry name" value="WH-like_DNA-bd_sf"/>
</dbReference>
<dbReference type="Gene3D" id="3.40.190.290">
    <property type="match status" value="1"/>
</dbReference>
<keyword evidence="3" id="KW-0238">DNA-binding</keyword>
<dbReference type="AlphaFoldDB" id="A0A975G1U2"/>
<proteinExistence type="inferred from homology"/>
<dbReference type="SUPFAM" id="SSF53850">
    <property type="entry name" value="Periplasmic binding protein-like II"/>
    <property type="match status" value="1"/>
</dbReference>
<protein>
    <submittedName>
        <fullName evidence="6">LysR family transcriptional regulator</fullName>
    </submittedName>
</protein>
<dbReference type="GO" id="GO:0003700">
    <property type="term" value="F:DNA-binding transcription factor activity"/>
    <property type="evidence" value="ECO:0007669"/>
    <property type="project" value="InterPro"/>
</dbReference>
<dbReference type="Pfam" id="PF00126">
    <property type="entry name" value="HTH_1"/>
    <property type="match status" value="1"/>
</dbReference>
<dbReference type="GO" id="GO:0032993">
    <property type="term" value="C:protein-DNA complex"/>
    <property type="evidence" value="ECO:0007669"/>
    <property type="project" value="TreeGrafter"/>
</dbReference>
<dbReference type="InterPro" id="IPR000847">
    <property type="entry name" value="LysR_HTH_N"/>
</dbReference>
<dbReference type="Gene3D" id="1.10.10.10">
    <property type="entry name" value="Winged helix-like DNA-binding domain superfamily/Winged helix DNA-binding domain"/>
    <property type="match status" value="1"/>
</dbReference>
<accession>A0A975G1U2</accession>
<name>A0A975G1U2_9CAUL</name>
<keyword evidence="7" id="KW-1185">Reference proteome</keyword>
<organism evidence="6 7">
    <name type="scientific">Phenylobacterium montanum</name>
    <dbReference type="NCBI Taxonomy" id="2823693"/>
    <lineage>
        <taxon>Bacteria</taxon>
        <taxon>Pseudomonadati</taxon>
        <taxon>Pseudomonadota</taxon>
        <taxon>Alphaproteobacteria</taxon>
        <taxon>Caulobacterales</taxon>
        <taxon>Caulobacteraceae</taxon>
        <taxon>Phenylobacterium</taxon>
    </lineage>
</organism>
<evidence type="ECO:0000259" key="5">
    <source>
        <dbReference type="PROSITE" id="PS50931"/>
    </source>
</evidence>